<reference evidence="3 4" key="1">
    <citation type="submission" date="2021-02" db="EMBL/GenBank/DDBJ databases">
        <title>Variation within the Batrachochytrium salamandrivorans European outbreak.</title>
        <authorList>
            <person name="Kelly M."/>
            <person name="Pasmans F."/>
            <person name="Shea T.P."/>
            <person name="Munoz J.F."/>
            <person name="Carranza S."/>
            <person name="Cuomo C.A."/>
            <person name="Martel A."/>
        </authorList>
    </citation>
    <scope>NUCLEOTIDE SEQUENCE [LARGE SCALE GENOMIC DNA]</scope>
    <source>
        <strain evidence="3 4">AMFP18/2</strain>
    </source>
</reference>
<keyword evidence="1" id="KW-0175">Coiled coil</keyword>
<sequence>MKLISFAVISLLGITVSSQILPSTSAADDTLQSDQNLIRDTIQKLEAAYPAQQEVVSKIRGIEELEHEEWETRLMMERLADALRQDITSEFWRLNLERLYDDAVQDWEKEYGKMMAKKEELRQAKEERNSMVVKIHILKENQELQTGRDAHSRGQMGAYSGSNYPRKILEGQIDEACRNADDLFIANEAINEGINMLDDVIGREKGTKKGKLDKPQKKIVSSFQKLAGMTKFTQGYCTNSRGIQMDFGWQPQSSGIGKVFQSLWKKF</sequence>
<organism evidence="3 4">
    <name type="scientific">Batrachochytrium salamandrivorans</name>
    <dbReference type="NCBI Taxonomy" id="1357716"/>
    <lineage>
        <taxon>Eukaryota</taxon>
        <taxon>Fungi</taxon>
        <taxon>Fungi incertae sedis</taxon>
        <taxon>Chytridiomycota</taxon>
        <taxon>Chytridiomycota incertae sedis</taxon>
        <taxon>Chytridiomycetes</taxon>
        <taxon>Rhizophydiales</taxon>
        <taxon>Rhizophydiales incertae sedis</taxon>
        <taxon>Batrachochytrium</taxon>
    </lineage>
</organism>
<keyword evidence="2" id="KW-0732">Signal</keyword>
<keyword evidence="4" id="KW-1185">Reference proteome</keyword>
<protein>
    <recommendedName>
        <fullName evidence="5">SXP/RAL-2 family protein Ani s 5-like cation-binding domain-containing protein</fullName>
    </recommendedName>
</protein>
<dbReference type="Proteomes" id="UP001648503">
    <property type="component" value="Unassembled WGS sequence"/>
</dbReference>
<proteinExistence type="predicted"/>
<accession>A0ABQ8F6B2</accession>
<evidence type="ECO:0008006" key="5">
    <source>
        <dbReference type="Google" id="ProtNLM"/>
    </source>
</evidence>
<name>A0ABQ8F6B2_9FUNG</name>
<evidence type="ECO:0000313" key="3">
    <source>
        <dbReference type="EMBL" id="KAH6593019.1"/>
    </source>
</evidence>
<feature type="signal peptide" evidence="2">
    <location>
        <begin position="1"/>
        <end position="26"/>
    </location>
</feature>
<evidence type="ECO:0000256" key="1">
    <source>
        <dbReference type="SAM" id="Coils"/>
    </source>
</evidence>
<evidence type="ECO:0000256" key="2">
    <source>
        <dbReference type="SAM" id="SignalP"/>
    </source>
</evidence>
<feature type="chain" id="PRO_5045673169" description="SXP/RAL-2 family protein Ani s 5-like cation-binding domain-containing protein" evidence="2">
    <location>
        <begin position="27"/>
        <end position="267"/>
    </location>
</feature>
<evidence type="ECO:0000313" key="4">
    <source>
        <dbReference type="Proteomes" id="UP001648503"/>
    </source>
</evidence>
<dbReference type="EMBL" id="JAFCIX010000363">
    <property type="protein sequence ID" value="KAH6593019.1"/>
    <property type="molecule type" value="Genomic_DNA"/>
</dbReference>
<comment type="caution">
    <text evidence="3">The sequence shown here is derived from an EMBL/GenBank/DDBJ whole genome shotgun (WGS) entry which is preliminary data.</text>
</comment>
<feature type="coiled-coil region" evidence="1">
    <location>
        <begin position="104"/>
        <end position="141"/>
    </location>
</feature>
<gene>
    <name evidence="3" type="ORF">BASA50_007651</name>
</gene>